<feature type="binding site" evidence="7">
    <location>
        <position position="163"/>
    </location>
    <ligand>
        <name>substrate</name>
    </ligand>
</feature>
<dbReference type="InterPro" id="IPR038417">
    <property type="entry name" value="Alpga-gal_N_sf"/>
</dbReference>
<proteinExistence type="inferred from homology"/>
<comment type="similarity">
    <text evidence="5">Belongs to the glycosyl hydrolase.</text>
</comment>
<dbReference type="Pfam" id="PF16875">
    <property type="entry name" value="Glyco_hydro_36N"/>
    <property type="match status" value="1"/>
</dbReference>
<dbReference type="InterPro" id="IPR031704">
    <property type="entry name" value="Glyco_hydro_36_N"/>
</dbReference>
<evidence type="ECO:0000313" key="10">
    <source>
        <dbReference type="Proteomes" id="UP000256542"/>
    </source>
</evidence>
<comment type="catalytic activity">
    <reaction evidence="1 5">
        <text>Hydrolysis of terminal, non-reducing alpha-D-galactose residues in alpha-D-galactosides, including galactose oligosaccharides, galactomannans and galactolipids.</text>
        <dbReference type="EC" id="3.2.1.22"/>
    </reaction>
</comment>
<dbReference type="Proteomes" id="UP000256542">
    <property type="component" value="Unassembled WGS sequence"/>
</dbReference>
<keyword evidence="3 5" id="KW-0378">Hydrolase</keyword>
<evidence type="ECO:0000256" key="1">
    <source>
        <dbReference type="ARBA" id="ARBA00001255"/>
    </source>
</evidence>
<dbReference type="InterPro" id="IPR002252">
    <property type="entry name" value="Glyco_hydro_36"/>
</dbReference>
<dbReference type="InterPro" id="IPR013785">
    <property type="entry name" value="Aldolase_TIM"/>
</dbReference>
<feature type="binding site" evidence="7">
    <location>
        <begin position="439"/>
        <end position="443"/>
    </location>
    <ligand>
        <name>substrate</name>
    </ligand>
</feature>
<keyword evidence="10" id="KW-1185">Reference proteome</keyword>
<feature type="active site" description="Nucleophile" evidence="6">
    <location>
        <position position="441"/>
    </location>
</feature>
<dbReference type="RefSeq" id="WP_115897724.1">
    <property type="nucleotide sequence ID" value="NZ_QUNG01000006.1"/>
</dbReference>
<dbReference type="Gene3D" id="2.60.40.1180">
    <property type="entry name" value="Golgi alpha-mannosidase II"/>
    <property type="match status" value="1"/>
</dbReference>
<evidence type="ECO:0000259" key="8">
    <source>
        <dbReference type="Pfam" id="PF16875"/>
    </source>
</evidence>
<feature type="binding site" evidence="7">
    <location>
        <position position="483"/>
    </location>
    <ligand>
        <name>substrate</name>
    </ligand>
</feature>
<dbReference type="EC" id="3.2.1.22" evidence="2 5"/>
<dbReference type="GO" id="GO:0016052">
    <property type="term" value="P:carbohydrate catabolic process"/>
    <property type="evidence" value="ECO:0007669"/>
    <property type="project" value="InterPro"/>
</dbReference>
<keyword evidence="4 5" id="KW-0326">Glycosidase</keyword>
<dbReference type="Pfam" id="PF02065">
    <property type="entry name" value="Melibiase"/>
    <property type="match status" value="1"/>
</dbReference>
<evidence type="ECO:0000313" key="9">
    <source>
        <dbReference type="EMBL" id="REG83241.1"/>
    </source>
</evidence>
<comment type="caution">
    <text evidence="9">The sequence shown here is derived from an EMBL/GenBank/DDBJ whole genome shotgun (WGS) entry which is preliminary data.</text>
</comment>
<feature type="domain" description="Glycosyl hydrolase family 36 N-terminal" evidence="8">
    <location>
        <begin position="22"/>
        <end position="249"/>
    </location>
</feature>
<feature type="active site" description="Proton donor" evidence="6">
    <location>
        <position position="505"/>
    </location>
</feature>
<dbReference type="InterPro" id="IPR017853">
    <property type="entry name" value="GH"/>
</dbReference>
<accession>A0A3E0DN60</accession>
<dbReference type="EMBL" id="QUNG01000006">
    <property type="protein sequence ID" value="REG83241.1"/>
    <property type="molecule type" value="Genomic_DNA"/>
</dbReference>
<gene>
    <name evidence="9" type="ORF">DFP81_106101</name>
</gene>
<feature type="binding site" evidence="7">
    <location>
        <position position="406"/>
    </location>
    <ligand>
        <name>substrate</name>
    </ligand>
</feature>
<dbReference type="InterPro" id="IPR050985">
    <property type="entry name" value="Alpha-glycosidase_related"/>
</dbReference>
<dbReference type="Gene3D" id="3.20.20.70">
    <property type="entry name" value="Aldolase class I"/>
    <property type="match status" value="1"/>
</dbReference>
<dbReference type="OrthoDB" id="9758822at2"/>
<dbReference type="PROSITE" id="PS00512">
    <property type="entry name" value="ALPHA_GALACTOSIDASE"/>
    <property type="match status" value="1"/>
</dbReference>
<dbReference type="PRINTS" id="PR00743">
    <property type="entry name" value="GLHYDRLASE36"/>
</dbReference>
<dbReference type="AlphaFoldDB" id="A0A3E0DN60"/>
<name>A0A3E0DN60_9GAMM</name>
<reference evidence="9 10" key="1">
    <citation type="submission" date="2018-08" db="EMBL/GenBank/DDBJ databases">
        <title>Genomic Encyclopedia of Type Strains, Phase III (KMG-III): the genomes of soil and plant-associated and newly described type strains.</title>
        <authorList>
            <person name="Whitman W."/>
        </authorList>
    </citation>
    <scope>NUCLEOTIDE SEQUENCE [LARGE SCALE GENOMIC DNA]</scope>
    <source>
        <strain evidence="9 10">CECT 7375</strain>
    </source>
</reference>
<dbReference type="InterPro" id="IPR013780">
    <property type="entry name" value="Glyco_hydro_b"/>
</dbReference>
<dbReference type="Gene3D" id="2.70.98.60">
    <property type="entry name" value="alpha-galactosidase from lactobacil brevis"/>
    <property type="match status" value="1"/>
</dbReference>
<evidence type="ECO:0000256" key="4">
    <source>
        <dbReference type="ARBA" id="ARBA00023295"/>
    </source>
</evidence>
<organism evidence="9 10">
    <name type="scientific">Marinomonas pollencensis</name>
    <dbReference type="NCBI Taxonomy" id="491954"/>
    <lineage>
        <taxon>Bacteria</taxon>
        <taxon>Pseudomonadati</taxon>
        <taxon>Pseudomonadota</taxon>
        <taxon>Gammaproteobacteria</taxon>
        <taxon>Oceanospirillales</taxon>
        <taxon>Oceanospirillaceae</taxon>
        <taxon>Marinomonas</taxon>
    </lineage>
</organism>
<dbReference type="SUPFAM" id="SSF51445">
    <property type="entry name" value="(Trans)glycosidases"/>
    <property type="match status" value="1"/>
</dbReference>
<feature type="binding site" evidence="7">
    <location>
        <position position="505"/>
    </location>
    <ligand>
        <name>substrate</name>
    </ligand>
</feature>
<dbReference type="InterPro" id="IPR000111">
    <property type="entry name" value="Glyco_hydro_27/36_CS"/>
</dbReference>
<evidence type="ECO:0000256" key="2">
    <source>
        <dbReference type="ARBA" id="ARBA00012755"/>
    </source>
</evidence>
<dbReference type="CDD" id="cd14791">
    <property type="entry name" value="GH36"/>
    <property type="match status" value="1"/>
</dbReference>
<dbReference type="PIRSF" id="PIRSF005536">
    <property type="entry name" value="Agal"/>
    <property type="match status" value="1"/>
</dbReference>
<evidence type="ECO:0000256" key="5">
    <source>
        <dbReference type="PIRNR" id="PIRNR005536"/>
    </source>
</evidence>
<evidence type="ECO:0000256" key="6">
    <source>
        <dbReference type="PIRSR" id="PIRSR005536-1"/>
    </source>
</evidence>
<sequence>MNQFIHLTSLNHSCIIKVDRVPEIVHWGARIAQIDADLLLSTERPISQARLDVDIPLSLCPELGSGHFNAPGIEGHRNGNDWAPVFHTTQVEANDHQAVFTLQDDIAKLELTIEVLLDNDTDVLQKRMTVRNLGTQPYTLSKLSSTLTLPHHANELMTFHGRWCQEFQSQRQPLVHGGFMQENRRGRTSHENFPGLFVGSKGFSEQQGNVWGFHLGWSGNHQLRADVKSDGRRFVQAGELLLAGEVQLAEDATYQTPWLYGVYSNQGLNGISDRFHSFVRQSILRFPTQKPRPVHLNTWEGIYFDHNPDYIMKMASEAADMGVERFIIDDGWFIGRDHERAALGDWYLDEKKYPNGLEPVIDHVNQLGMEFGLWVEPEMVSQDSNLFRAHPDWVLGLSGYQQPSGRWQYVLDLQNPECFQYLFDRLDDLLTRYNICYLKWDMNRELVQPGHQGKAAVRGQTQALYRLLDALTHAHPTVEIESCSSGGGRIDFEILKRTHRFWASDCNDALERQTIQRGMSYFFPPEVMGAHIGPGECHSTNRRHSINMRGVTALGGHMGVELDPVKETAEEKQAFAHYIKLHKQHRHLLHSGRTFRIDSANQDQYIYGVAGRNEENQEEVLITVCQLAMPEYALPSPLRISHLDANARYQLTIVEMPKTSFQLMKQAPKWLDKTLELNGDNLREVGITLPILDPESALIVHLKKI</sequence>
<dbReference type="FunFam" id="3.20.20.70:FF:000118">
    <property type="entry name" value="Alpha-galactosidase"/>
    <property type="match status" value="1"/>
</dbReference>
<dbReference type="PANTHER" id="PTHR43053:SF3">
    <property type="entry name" value="ALPHA-GALACTOSIDASE C-RELATED"/>
    <property type="match status" value="1"/>
</dbReference>
<protein>
    <recommendedName>
        <fullName evidence="2 5">Alpha-galactosidase</fullName>
        <ecNumber evidence="2 5">3.2.1.22</ecNumber>
    </recommendedName>
</protein>
<evidence type="ECO:0000256" key="3">
    <source>
        <dbReference type="ARBA" id="ARBA00022801"/>
    </source>
</evidence>
<dbReference type="PANTHER" id="PTHR43053">
    <property type="entry name" value="GLYCOSIDASE FAMILY 31"/>
    <property type="match status" value="1"/>
</dbReference>
<dbReference type="GO" id="GO:0004557">
    <property type="term" value="F:alpha-galactosidase activity"/>
    <property type="evidence" value="ECO:0007669"/>
    <property type="project" value="UniProtKB-UniRule"/>
</dbReference>
<feature type="binding site" evidence="7">
    <location>
        <begin position="329"/>
        <end position="330"/>
    </location>
    <ligand>
        <name>substrate</name>
    </ligand>
</feature>
<evidence type="ECO:0000256" key="7">
    <source>
        <dbReference type="PIRSR" id="PIRSR005536-2"/>
    </source>
</evidence>